<sequence>MALFSYQASDLFQWIAGKSDFVLLDVRNKVDFERFKVEGPYPFTMMNISYFDFMEIEDECVGRLPAKNTPIRIVCAKEGSAQYVAEILEKHGFIDVGFLAGGIKSWGNLLVPKRLSLGPGYEFYQFIRPGKGSCSYGLVAGEQMMLIDPSRNIEFYRDFADDHNCRIVQTAETHLQADYIAGSRLLSEQTGARIFANENDFKEAKIPYIPLQNDADIGFGNGCPTITVRFAPGHTPGSTMFLIDSRYLIAGDTVFIKSIGRPDLGGKVDEWSDYLFDTIRKVAAMDGSTTILPAHFIDWSEANNKLTFAEPLDKVRSYNKDIYAIDNKDDFLAFIKANMREQPPEYATIRLVNANLKQVDDEEAEVLDLGKNECAASAYAAQQKA</sequence>
<dbReference type="SMART" id="SM00450">
    <property type="entry name" value="RHOD"/>
    <property type="match status" value="1"/>
</dbReference>
<dbReference type="InterPro" id="IPR051682">
    <property type="entry name" value="Mito_Persulfide_Diox"/>
</dbReference>
<dbReference type="Pfam" id="PF00753">
    <property type="entry name" value="Lactamase_B"/>
    <property type="match status" value="1"/>
</dbReference>
<feature type="domain" description="Rhodanese" evidence="1">
    <location>
        <begin position="17"/>
        <end position="112"/>
    </location>
</feature>
<reference evidence="2 3" key="1">
    <citation type="submission" date="2022-01" db="EMBL/GenBank/DDBJ databases">
        <title>Desulfofustis limnae sp. nov., a novel mesophilic sulfate-reducing bacterium isolated from marsh soil.</title>
        <authorList>
            <person name="Watanabe M."/>
            <person name="Takahashi A."/>
            <person name="Kojima H."/>
            <person name="Fukui M."/>
        </authorList>
    </citation>
    <scope>NUCLEOTIDE SEQUENCE [LARGE SCALE GENOMIC DNA]</scope>
    <source>
        <strain evidence="2 3">PPLL</strain>
    </source>
</reference>
<dbReference type="InterPro" id="IPR036866">
    <property type="entry name" value="RibonucZ/Hydroxyglut_hydro"/>
</dbReference>
<keyword evidence="3" id="KW-1185">Reference proteome</keyword>
<dbReference type="CDD" id="cd07724">
    <property type="entry name" value="POD-like_MBL-fold"/>
    <property type="match status" value="1"/>
</dbReference>
<dbReference type="Gene3D" id="3.40.250.10">
    <property type="entry name" value="Rhodanese-like domain"/>
    <property type="match status" value="1"/>
</dbReference>
<name>A0ABN6M3V2_9BACT</name>
<dbReference type="PROSITE" id="PS50206">
    <property type="entry name" value="RHODANESE_3"/>
    <property type="match status" value="1"/>
</dbReference>
<dbReference type="Gene3D" id="3.60.15.10">
    <property type="entry name" value="Ribonuclease Z/Hydroxyacylglutathione hydrolase-like"/>
    <property type="match status" value="1"/>
</dbReference>
<dbReference type="SUPFAM" id="SSF56281">
    <property type="entry name" value="Metallo-hydrolase/oxidoreductase"/>
    <property type="match status" value="1"/>
</dbReference>
<evidence type="ECO:0000313" key="3">
    <source>
        <dbReference type="Proteomes" id="UP000830055"/>
    </source>
</evidence>
<dbReference type="Pfam" id="PF00581">
    <property type="entry name" value="Rhodanese"/>
    <property type="match status" value="1"/>
</dbReference>
<dbReference type="SUPFAM" id="SSF52821">
    <property type="entry name" value="Rhodanese/Cell cycle control phosphatase"/>
    <property type="match status" value="1"/>
</dbReference>
<organism evidence="2 3">
    <name type="scientific">Desulfofustis limnaeus</name>
    <dbReference type="NCBI Taxonomy" id="2740163"/>
    <lineage>
        <taxon>Bacteria</taxon>
        <taxon>Pseudomonadati</taxon>
        <taxon>Thermodesulfobacteriota</taxon>
        <taxon>Desulfobulbia</taxon>
        <taxon>Desulfobulbales</taxon>
        <taxon>Desulfocapsaceae</taxon>
        <taxon>Desulfofustis</taxon>
    </lineage>
</organism>
<proteinExistence type="predicted"/>
<dbReference type="Proteomes" id="UP000830055">
    <property type="component" value="Chromosome"/>
</dbReference>
<evidence type="ECO:0000259" key="1">
    <source>
        <dbReference type="PROSITE" id="PS50206"/>
    </source>
</evidence>
<dbReference type="InterPro" id="IPR001279">
    <property type="entry name" value="Metallo-B-lactamas"/>
</dbReference>
<dbReference type="InterPro" id="IPR001763">
    <property type="entry name" value="Rhodanese-like_dom"/>
</dbReference>
<evidence type="ECO:0000313" key="2">
    <source>
        <dbReference type="EMBL" id="BDD87578.1"/>
    </source>
</evidence>
<protein>
    <recommendedName>
        <fullName evidence="1">Rhodanese domain-containing protein</fullName>
    </recommendedName>
</protein>
<gene>
    <name evidence="2" type="primary">yrkH</name>
    <name evidence="2" type="ORF">DPPLL_19430</name>
</gene>
<dbReference type="RefSeq" id="WP_284154598.1">
    <property type="nucleotide sequence ID" value="NZ_AP025516.1"/>
</dbReference>
<dbReference type="InterPro" id="IPR036873">
    <property type="entry name" value="Rhodanese-like_dom_sf"/>
</dbReference>
<dbReference type="InterPro" id="IPR044528">
    <property type="entry name" value="POD-like_MBL-fold"/>
</dbReference>
<dbReference type="EMBL" id="AP025516">
    <property type="protein sequence ID" value="BDD87578.1"/>
    <property type="molecule type" value="Genomic_DNA"/>
</dbReference>
<accession>A0ABN6M3V2</accession>
<dbReference type="SMART" id="SM00849">
    <property type="entry name" value="Lactamase_B"/>
    <property type="match status" value="1"/>
</dbReference>
<dbReference type="PANTHER" id="PTHR43084">
    <property type="entry name" value="PERSULFIDE DIOXYGENASE ETHE1"/>
    <property type="match status" value="1"/>
</dbReference>
<dbReference type="PANTHER" id="PTHR43084:SF7">
    <property type="entry name" value="BETA-LACTAMASE DOMAIN PROTEIN"/>
    <property type="match status" value="1"/>
</dbReference>